<protein>
    <recommendedName>
        <fullName evidence="3">Stress-response A/B barrel domain-containing protein</fullName>
    </recommendedName>
</protein>
<keyword evidence="2" id="KW-1133">Transmembrane helix</keyword>
<dbReference type="InterPro" id="IPR013097">
    <property type="entry name" value="Dabb"/>
</dbReference>
<dbReference type="Gene3D" id="3.30.70.100">
    <property type="match status" value="1"/>
</dbReference>
<feature type="domain" description="Stress-response A/B barrel" evidence="3">
    <location>
        <begin position="3"/>
        <end position="103"/>
    </location>
</feature>
<feature type="transmembrane region" description="Helical" evidence="2">
    <location>
        <begin position="140"/>
        <end position="161"/>
    </location>
</feature>
<reference evidence="4" key="1">
    <citation type="submission" date="2015-04" db="EMBL/GenBank/DDBJ databases">
        <title>The genome sequence of the plant pathogenic Rhizarian Plasmodiophora brassicae reveals insights in its biotrophic life cycle and the origin of chitin synthesis.</title>
        <authorList>
            <person name="Schwelm A."/>
            <person name="Fogelqvist J."/>
            <person name="Knaust A."/>
            <person name="Julke S."/>
            <person name="Lilja T."/>
            <person name="Dhandapani V."/>
            <person name="Bonilla-Rosso G."/>
            <person name="Karlsson M."/>
            <person name="Shevchenko A."/>
            <person name="Choi S.R."/>
            <person name="Kim H.G."/>
            <person name="Park J.Y."/>
            <person name="Lim Y.P."/>
            <person name="Ludwig-Muller J."/>
            <person name="Dixelius C."/>
        </authorList>
    </citation>
    <scope>NUCLEOTIDE SEQUENCE</scope>
    <source>
        <tissue evidence="4">Potato root galls</tissue>
    </source>
</reference>
<dbReference type="InterPro" id="IPR011008">
    <property type="entry name" value="Dimeric_a/b-barrel"/>
</dbReference>
<evidence type="ECO:0000256" key="2">
    <source>
        <dbReference type="SAM" id="Phobius"/>
    </source>
</evidence>
<dbReference type="SMART" id="SM00886">
    <property type="entry name" value="Dabb"/>
    <property type="match status" value="1"/>
</dbReference>
<dbReference type="AlphaFoldDB" id="A0A0H5R970"/>
<comment type="subunit">
    <text evidence="1">Homodimer.</text>
</comment>
<dbReference type="PROSITE" id="PS51502">
    <property type="entry name" value="S_R_A_B_BARREL"/>
    <property type="match status" value="1"/>
</dbReference>
<accession>A0A0H5R970</accession>
<evidence type="ECO:0000313" key="4">
    <source>
        <dbReference type="EMBL" id="CRZ10675.1"/>
    </source>
</evidence>
<proteinExistence type="predicted"/>
<evidence type="ECO:0000259" key="3">
    <source>
        <dbReference type="PROSITE" id="PS51502"/>
    </source>
</evidence>
<dbReference type="PANTHER" id="PTHR33178:SF10">
    <property type="entry name" value="STRESS-RESPONSE A_B BARREL DOMAIN-CONTAINING PROTEIN"/>
    <property type="match status" value="1"/>
</dbReference>
<organism evidence="4">
    <name type="scientific">Spongospora subterranea</name>
    <dbReference type="NCBI Taxonomy" id="70186"/>
    <lineage>
        <taxon>Eukaryota</taxon>
        <taxon>Sar</taxon>
        <taxon>Rhizaria</taxon>
        <taxon>Endomyxa</taxon>
        <taxon>Phytomyxea</taxon>
        <taxon>Plasmodiophorida</taxon>
        <taxon>Plasmodiophoridae</taxon>
        <taxon>Spongospora</taxon>
    </lineage>
</organism>
<sequence length="166" mass="18588">MTLVHIVLLRLKPDAPVTTIDDMYKAFRDLETQIPCILSLTVGPQDNLIYPGYKPRTQGYTHGLVVHFRTAADLQTYTVHPAHLSVVDRIIKPISDAVLALDFMDNYVNDKDDISTVTTTVTKTVVKSPRSKIWKSFRHYSSTAMIPTVCLFAGIGLATLVNSRKR</sequence>
<dbReference type="Pfam" id="PF07876">
    <property type="entry name" value="Dabb"/>
    <property type="match status" value="1"/>
</dbReference>
<dbReference type="EMBL" id="HACM01010233">
    <property type="protein sequence ID" value="CRZ10675.1"/>
    <property type="molecule type" value="Transcribed_RNA"/>
</dbReference>
<dbReference type="PANTHER" id="PTHR33178">
    <property type="match status" value="1"/>
</dbReference>
<name>A0A0H5R970_9EUKA</name>
<keyword evidence="2" id="KW-0812">Transmembrane</keyword>
<keyword evidence="2" id="KW-0472">Membrane</keyword>
<dbReference type="InterPro" id="IPR044662">
    <property type="entry name" value="HS1/DABB1-like"/>
</dbReference>
<evidence type="ECO:0000256" key="1">
    <source>
        <dbReference type="ARBA" id="ARBA00011738"/>
    </source>
</evidence>
<dbReference type="SUPFAM" id="SSF54909">
    <property type="entry name" value="Dimeric alpha+beta barrel"/>
    <property type="match status" value="1"/>
</dbReference>